<feature type="compositionally biased region" description="Polar residues" evidence="1">
    <location>
        <begin position="53"/>
        <end position="78"/>
    </location>
</feature>
<reference evidence="2 3" key="1">
    <citation type="submission" date="2021-10" db="EMBL/GenBank/DDBJ databases">
        <title>Genome sequencing of Xanthomonas strains from NCPPB.</title>
        <authorList>
            <person name="Hussein R."/>
            <person name="Harrison J."/>
            <person name="Studholme D.J."/>
            <person name="Vicente J."/>
            <person name="Grant M."/>
        </authorList>
    </citation>
    <scope>NUCLEOTIDE SEQUENCE [LARGE SCALE GENOMIC DNA]</scope>
    <source>
        <strain evidence="2 3">NCPPB 101</strain>
    </source>
</reference>
<feature type="region of interest" description="Disordered" evidence="1">
    <location>
        <begin position="1"/>
        <end position="40"/>
    </location>
</feature>
<comment type="caution">
    <text evidence="2">The sequence shown here is derived from an EMBL/GenBank/DDBJ whole genome shotgun (WGS) entry which is preliminary data.</text>
</comment>
<keyword evidence="3" id="KW-1185">Reference proteome</keyword>
<feature type="compositionally biased region" description="Polar residues" evidence="1">
    <location>
        <begin position="30"/>
        <end position="40"/>
    </location>
</feature>
<protein>
    <recommendedName>
        <fullName evidence="4">Hpa1 protein</fullName>
    </recommendedName>
</protein>
<dbReference type="Proteomes" id="UP001199206">
    <property type="component" value="Unassembled WGS sequence"/>
</dbReference>
<sequence>MNSSIGNNFSNSSKLQTMGIGPQLPPDSGQHPSSADSEQQLDQLLATFIMMLLQQSQGSDPEQESGNDQPQSGQDGLSSLTQMLMLIVMQMLQNQGGACMGGGGLAGSSLGGSGLGGGFNATLSGVTGQA</sequence>
<dbReference type="RefSeq" id="WP_029221133.1">
    <property type="nucleotide sequence ID" value="NZ_CAWQPJ010000046.1"/>
</dbReference>
<evidence type="ECO:0000313" key="2">
    <source>
        <dbReference type="EMBL" id="MCC4620099.1"/>
    </source>
</evidence>
<dbReference type="NCBIfam" id="NF041543">
    <property type="entry name" value="XopA_Hpa1"/>
    <property type="match status" value="1"/>
</dbReference>
<dbReference type="InterPro" id="IPR048214">
    <property type="entry name" value="XopA_Hpa1-like"/>
</dbReference>
<evidence type="ECO:0008006" key="4">
    <source>
        <dbReference type="Google" id="ProtNLM"/>
    </source>
</evidence>
<feature type="region of interest" description="Disordered" evidence="1">
    <location>
        <begin position="52"/>
        <end position="78"/>
    </location>
</feature>
<feature type="compositionally biased region" description="Low complexity" evidence="1">
    <location>
        <begin position="1"/>
        <end position="13"/>
    </location>
</feature>
<dbReference type="EMBL" id="JAJGQJ010000014">
    <property type="protein sequence ID" value="MCC4620099.1"/>
    <property type="molecule type" value="Genomic_DNA"/>
</dbReference>
<organism evidence="2 3">
    <name type="scientific">Xanthomonas cassavae CFBP 4642</name>
    <dbReference type="NCBI Taxonomy" id="1219375"/>
    <lineage>
        <taxon>Bacteria</taxon>
        <taxon>Pseudomonadati</taxon>
        <taxon>Pseudomonadota</taxon>
        <taxon>Gammaproteobacteria</taxon>
        <taxon>Lysobacterales</taxon>
        <taxon>Lysobacteraceae</taxon>
        <taxon>Xanthomonas</taxon>
    </lineage>
</organism>
<accession>A0ABS8HD80</accession>
<evidence type="ECO:0000256" key="1">
    <source>
        <dbReference type="SAM" id="MobiDB-lite"/>
    </source>
</evidence>
<gene>
    <name evidence="2" type="ORF">LL965_08360</name>
</gene>
<name>A0ABS8HD80_9XANT</name>
<proteinExistence type="predicted"/>
<evidence type="ECO:0000313" key="3">
    <source>
        <dbReference type="Proteomes" id="UP001199206"/>
    </source>
</evidence>